<evidence type="ECO:0000313" key="3">
    <source>
        <dbReference type="Proteomes" id="UP000713880"/>
    </source>
</evidence>
<dbReference type="PANTHER" id="PTHR43236:SF1">
    <property type="entry name" value="BLL7220 PROTEIN"/>
    <property type="match status" value="1"/>
</dbReference>
<evidence type="ECO:0000259" key="1">
    <source>
        <dbReference type="Pfam" id="PF06114"/>
    </source>
</evidence>
<dbReference type="RefSeq" id="WP_204907610.1">
    <property type="nucleotide sequence ID" value="NZ_JACJLV010000001.1"/>
</dbReference>
<reference evidence="2" key="2">
    <citation type="journal article" date="2021" name="Sci. Rep.">
        <title>The distribution of antibiotic resistance genes in chicken gut microbiota commensals.</title>
        <authorList>
            <person name="Juricova H."/>
            <person name="Matiasovicova J."/>
            <person name="Kubasova T."/>
            <person name="Cejkova D."/>
            <person name="Rychlik I."/>
        </authorList>
    </citation>
    <scope>NUCLEOTIDE SEQUENCE</scope>
    <source>
        <strain evidence="2">An420c</strain>
    </source>
</reference>
<feature type="domain" description="IrrE N-terminal-like" evidence="1">
    <location>
        <begin position="27"/>
        <end position="146"/>
    </location>
</feature>
<dbReference type="Pfam" id="PF06114">
    <property type="entry name" value="Peptidase_M78"/>
    <property type="match status" value="1"/>
</dbReference>
<keyword evidence="3" id="KW-1185">Reference proteome</keyword>
<gene>
    <name evidence="2" type="ORF">H6A13_00235</name>
</gene>
<name>A0A939BAQ4_9CLOT</name>
<proteinExistence type="predicted"/>
<dbReference type="Proteomes" id="UP000713880">
    <property type="component" value="Unassembled WGS sequence"/>
</dbReference>
<dbReference type="InterPro" id="IPR052345">
    <property type="entry name" value="Rad_response_metalloprotease"/>
</dbReference>
<dbReference type="AlphaFoldDB" id="A0A939BAQ4"/>
<organism evidence="2 3">
    <name type="scientific">Mordavella massiliensis</name>
    <dbReference type="NCBI Taxonomy" id="1871024"/>
    <lineage>
        <taxon>Bacteria</taxon>
        <taxon>Bacillati</taxon>
        <taxon>Bacillota</taxon>
        <taxon>Clostridia</taxon>
        <taxon>Eubacteriales</taxon>
        <taxon>Clostridiaceae</taxon>
        <taxon>Mordavella</taxon>
    </lineage>
</organism>
<dbReference type="EMBL" id="JACJLV010000001">
    <property type="protein sequence ID" value="MBM6825535.1"/>
    <property type="molecule type" value="Genomic_DNA"/>
</dbReference>
<sequence>MRTAAHIIEAVEKLVKKYDTKDPYELCRALGIKIHFYNMEKKLKGFFFYQSRQKNIVIDSNVNEVLERILIAHELGHAVLHTKIAMMKGFQEMEVLDGSSLEEDEANFFAAELLLDDNEVLENLSEYSFFETAQRLFVPAALLDYKFSLLHEKGKRVDSMYIRKSDFLKEDLGAYDDSSRFEYE</sequence>
<dbReference type="InterPro" id="IPR010359">
    <property type="entry name" value="IrrE_HExxH"/>
</dbReference>
<accession>A0A939BAQ4</accession>
<comment type="caution">
    <text evidence="2">The sequence shown here is derived from an EMBL/GenBank/DDBJ whole genome shotgun (WGS) entry which is preliminary data.</text>
</comment>
<reference evidence="2" key="1">
    <citation type="submission" date="2020-08" db="EMBL/GenBank/DDBJ databases">
        <authorList>
            <person name="Cejkova D."/>
            <person name="Kubasova T."/>
            <person name="Jahodarova E."/>
            <person name="Rychlik I."/>
        </authorList>
    </citation>
    <scope>NUCLEOTIDE SEQUENCE</scope>
    <source>
        <strain evidence="2">An420c</strain>
    </source>
</reference>
<evidence type="ECO:0000313" key="2">
    <source>
        <dbReference type="EMBL" id="MBM6825535.1"/>
    </source>
</evidence>
<dbReference type="Gene3D" id="1.10.10.2910">
    <property type="match status" value="1"/>
</dbReference>
<dbReference type="PANTHER" id="PTHR43236">
    <property type="entry name" value="ANTITOXIN HIGA1"/>
    <property type="match status" value="1"/>
</dbReference>
<protein>
    <submittedName>
        <fullName evidence="2">ImmA/IrrE family metallo-endopeptidase</fullName>
    </submittedName>
</protein>